<comment type="caution">
    <text evidence="2">The sequence shown here is derived from an EMBL/GenBank/DDBJ whole genome shotgun (WGS) entry which is preliminary data.</text>
</comment>
<reference evidence="2 3" key="1">
    <citation type="journal article" date="2018" name="Sci. Rep.">
        <title>Genomic signatures of local adaptation to the degree of environmental predictability in rotifers.</title>
        <authorList>
            <person name="Franch-Gras L."/>
            <person name="Hahn C."/>
            <person name="Garcia-Roger E.M."/>
            <person name="Carmona M.J."/>
            <person name="Serra M."/>
            <person name="Gomez A."/>
        </authorList>
    </citation>
    <scope>NUCLEOTIDE SEQUENCE [LARGE SCALE GENOMIC DNA]</scope>
    <source>
        <strain evidence="2">HYR1</strain>
    </source>
</reference>
<proteinExistence type="predicted"/>
<evidence type="ECO:0000313" key="3">
    <source>
        <dbReference type="Proteomes" id="UP000276133"/>
    </source>
</evidence>
<evidence type="ECO:0000256" key="1">
    <source>
        <dbReference type="SAM" id="MobiDB-lite"/>
    </source>
</evidence>
<accession>A0A3M7T497</accession>
<feature type="region of interest" description="Disordered" evidence="1">
    <location>
        <begin position="53"/>
        <end position="86"/>
    </location>
</feature>
<dbReference type="AlphaFoldDB" id="A0A3M7T497"/>
<dbReference type="Proteomes" id="UP000276133">
    <property type="component" value="Unassembled WGS sequence"/>
</dbReference>
<dbReference type="EMBL" id="REGN01000313">
    <property type="protein sequence ID" value="RNA42842.1"/>
    <property type="molecule type" value="Genomic_DNA"/>
</dbReference>
<sequence>MFVQFNLNLISDMPKLFNCVRVQFVDCLHQSCSKCLQSIDKLNLHTLIKLKQKRKEKSQNKKFKSEREREREVGAGELDSHTIKKR</sequence>
<evidence type="ECO:0000313" key="2">
    <source>
        <dbReference type="EMBL" id="RNA42842.1"/>
    </source>
</evidence>
<gene>
    <name evidence="2" type="ORF">BpHYR1_015013</name>
</gene>
<feature type="compositionally biased region" description="Basic and acidic residues" evidence="1">
    <location>
        <begin position="57"/>
        <end position="86"/>
    </location>
</feature>
<protein>
    <submittedName>
        <fullName evidence="2">Uncharacterized protein</fullName>
    </submittedName>
</protein>
<keyword evidence="3" id="KW-1185">Reference proteome</keyword>
<name>A0A3M7T497_BRAPC</name>
<organism evidence="2 3">
    <name type="scientific">Brachionus plicatilis</name>
    <name type="common">Marine rotifer</name>
    <name type="synonym">Brachionus muelleri</name>
    <dbReference type="NCBI Taxonomy" id="10195"/>
    <lineage>
        <taxon>Eukaryota</taxon>
        <taxon>Metazoa</taxon>
        <taxon>Spiralia</taxon>
        <taxon>Gnathifera</taxon>
        <taxon>Rotifera</taxon>
        <taxon>Eurotatoria</taxon>
        <taxon>Monogononta</taxon>
        <taxon>Pseudotrocha</taxon>
        <taxon>Ploima</taxon>
        <taxon>Brachionidae</taxon>
        <taxon>Brachionus</taxon>
    </lineage>
</organism>